<sequence length="129" mass="14918">DVSTLKVKRIWGDVAPAPNSKPPGDSPVSAPSHMTTFLISLRKSHLLREELSRLQTEDGSVKHLYLPEWKKKIKEKRFKREGYETQTRISTNAMQNKKLLKSLSPGRCHPHWWWAKMSFKNKTNAGPHF</sequence>
<accession>A0ABQ9W7S9</accession>
<feature type="non-terminal residue" evidence="1">
    <location>
        <position position="1"/>
    </location>
</feature>
<comment type="caution">
    <text evidence="1">The sequence shown here is derived from an EMBL/GenBank/DDBJ whole genome shotgun (WGS) entry which is preliminary data.</text>
</comment>
<organism evidence="1 2">
    <name type="scientific">Saguinus oedipus</name>
    <name type="common">Cotton-top tamarin</name>
    <name type="synonym">Oedipomidas oedipus</name>
    <dbReference type="NCBI Taxonomy" id="9490"/>
    <lineage>
        <taxon>Eukaryota</taxon>
        <taxon>Metazoa</taxon>
        <taxon>Chordata</taxon>
        <taxon>Craniata</taxon>
        <taxon>Vertebrata</taxon>
        <taxon>Euteleostomi</taxon>
        <taxon>Mammalia</taxon>
        <taxon>Eutheria</taxon>
        <taxon>Euarchontoglires</taxon>
        <taxon>Primates</taxon>
        <taxon>Haplorrhini</taxon>
        <taxon>Platyrrhini</taxon>
        <taxon>Cebidae</taxon>
        <taxon>Callitrichinae</taxon>
        <taxon>Saguinus</taxon>
    </lineage>
</organism>
<evidence type="ECO:0000313" key="1">
    <source>
        <dbReference type="EMBL" id="KAK2117550.1"/>
    </source>
</evidence>
<protein>
    <submittedName>
        <fullName evidence="1">Uncharacterized protein</fullName>
    </submittedName>
</protein>
<dbReference type="EMBL" id="JASSZA010000002">
    <property type="protein sequence ID" value="KAK2117550.1"/>
    <property type="molecule type" value="Genomic_DNA"/>
</dbReference>
<reference evidence="1 2" key="1">
    <citation type="submission" date="2023-05" db="EMBL/GenBank/DDBJ databases">
        <title>B98-5 Cell Line De Novo Hybrid Assembly: An Optical Mapping Approach.</title>
        <authorList>
            <person name="Kananen K."/>
            <person name="Auerbach J.A."/>
            <person name="Kautto E."/>
            <person name="Blachly J.S."/>
        </authorList>
    </citation>
    <scope>NUCLEOTIDE SEQUENCE [LARGE SCALE GENOMIC DNA]</scope>
    <source>
        <strain evidence="1">B95-8</strain>
        <tissue evidence="1">Cell line</tissue>
    </source>
</reference>
<keyword evidence="2" id="KW-1185">Reference proteome</keyword>
<name>A0ABQ9W7S9_SAGOE</name>
<evidence type="ECO:0000313" key="2">
    <source>
        <dbReference type="Proteomes" id="UP001266305"/>
    </source>
</evidence>
<dbReference type="Proteomes" id="UP001266305">
    <property type="component" value="Unassembled WGS sequence"/>
</dbReference>
<proteinExistence type="predicted"/>
<gene>
    <name evidence="1" type="ORF">P7K49_004436</name>
</gene>